<name>A0A6B0RHZ5_9CETA</name>
<sequence length="126" mass="13590">MIRTSSVRIFKESPAWMVSFLERSGEGEQVSYFKVQFLSYPQVSAVHHARPARVSGHIPAGGGGCSGPAQLGALAAEVALEGCGERFPEPRVLVVACRCAAVLRKLSSEGRQDEQSIVSFDKERIA</sequence>
<comment type="caution">
    <text evidence="1">The sequence shown here is derived from an EMBL/GenBank/DDBJ whole genome shotgun (WGS) entry which is preliminary data.</text>
</comment>
<reference evidence="1" key="1">
    <citation type="submission" date="2019-10" db="EMBL/GenBank/DDBJ databases">
        <title>The sequence and de novo assembly of the wild yak genome.</title>
        <authorList>
            <person name="Liu Y."/>
        </authorList>
    </citation>
    <scope>NUCLEOTIDE SEQUENCE [LARGE SCALE GENOMIC DNA]</scope>
    <source>
        <strain evidence="1">WY2019</strain>
    </source>
</reference>
<dbReference type="Proteomes" id="UP000322234">
    <property type="component" value="Unassembled WGS sequence"/>
</dbReference>
<gene>
    <name evidence="1" type="ORF">E5288_WYG007653</name>
</gene>
<dbReference type="EMBL" id="VBQZ03000036">
    <property type="protein sequence ID" value="MXQ86973.1"/>
    <property type="molecule type" value="Genomic_DNA"/>
</dbReference>
<evidence type="ECO:0000313" key="2">
    <source>
        <dbReference type="Proteomes" id="UP000322234"/>
    </source>
</evidence>
<evidence type="ECO:0000313" key="1">
    <source>
        <dbReference type="EMBL" id="MXQ86973.1"/>
    </source>
</evidence>
<dbReference type="AlphaFoldDB" id="A0A6B0RHZ5"/>
<proteinExistence type="predicted"/>
<keyword evidence="2" id="KW-1185">Reference proteome</keyword>
<organism evidence="1 2">
    <name type="scientific">Bos mutus</name>
    <name type="common">wild yak</name>
    <dbReference type="NCBI Taxonomy" id="72004"/>
    <lineage>
        <taxon>Eukaryota</taxon>
        <taxon>Metazoa</taxon>
        <taxon>Chordata</taxon>
        <taxon>Craniata</taxon>
        <taxon>Vertebrata</taxon>
        <taxon>Euteleostomi</taxon>
        <taxon>Mammalia</taxon>
        <taxon>Eutheria</taxon>
        <taxon>Laurasiatheria</taxon>
        <taxon>Artiodactyla</taxon>
        <taxon>Ruminantia</taxon>
        <taxon>Pecora</taxon>
        <taxon>Bovidae</taxon>
        <taxon>Bovinae</taxon>
        <taxon>Bos</taxon>
    </lineage>
</organism>
<accession>A0A6B0RHZ5</accession>
<protein>
    <submittedName>
        <fullName evidence="1">Uncharacterized protein</fullName>
    </submittedName>
</protein>